<protein>
    <submittedName>
        <fullName evidence="13">Two-component system response regulator ResD</fullName>
    </submittedName>
</protein>
<feature type="DNA-binding region" description="OmpR/PhoB-type" evidence="10">
    <location>
        <begin position="134"/>
        <end position="234"/>
    </location>
</feature>
<evidence type="ECO:0000259" key="12">
    <source>
        <dbReference type="PROSITE" id="PS51755"/>
    </source>
</evidence>
<reference evidence="13 14" key="1">
    <citation type="submission" date="2018-07" db="EMBL/GenBank/DDBJ databases">
        <title>Genomic Encyclopedia of Type Strains, Phase III (KMG-III): the genomes of soil and plant-associated and newly described type strains.</title>
        <authorList>
            <person name="Whitman W."/>
        </authorList>
    </citation>
    <scope>NUCLEOTIDE SEQUENCE [LARGE SCALE GENOMIC DNA]</scope>
    <source>
        <strain evidence="13 14">CECT 7287</strain>
    </source>
</reference>
<accession>A0A3D9IG50</accession>
<evidence type="ECO:0000313" key="14">
    <source>
        <dbReference type="Proteomes" id="UP000256977"/>
    </source>
</evidence>
<dbReference type="InterPro" id="IPR039420">
    <property type="entry name" value="WalR-like"/>
</dbReference>
<keyword evidence="8" id="KW-0804">Transcription</keyword>
<dbReference type="SMART" id="SM00448">
    <property type="entry name" value="REC"/>
    <property type="match status" value="1"/>
</dbReference>
<dbReference type="EMBL" id="QRDZ01000030">
    <property type="protein sequence ID" value="RED60539.1"/>
    <property type="molecule type" value="Genomic_DNA"/>
</dbReference>
<keyword evidence="5" id="KW-0805">Transcription regulation</keyword>
<evidence type="ECO:0000256" key="8">
    <source>
        <dbReference type="ARBA" id="ARBA00023163"/>
    </source>
</evidence>
<dbReference type="SMART" id="SM00862">
    <property type="entry name" value="Trans_reg_C"/>
    <property type="match status" value="1"/>
</dbReference>
<comment type="subcellular location">
    <subcellularLocation>
        <location evidence="1">Cytoplasm</location>
    </subcellularLocation>
</comment>
<evidence type="ECO:0000256" key="3">
    <source>
        <dbReference type="ARBA" id="ARBA00022553"/>
    </source>
</evidence>
<dbReference type="PROSITE" id="PS50110">
    <property type="entry name" value="RESPONSE_REGULATORY"/>
    <property type="match status" value="1"/>
</dbReference>
<evidence type="ECO:0000256" key="9">
    <source>
        <dbReference type="PROSITE-ProRule" id="PRU00169"/>
    </source>
</evidence>
<dbReference type="InterPro" id="IPR001789">
    <property type="entry name" value="Sig_transdc_resp-reg_receiver"/>
</dbReference>
<dbReference type="SUPFAM" id="SSF46894">
    <property type="entry name" value="C-terminal effector domain of the bipartite response regulators"/>
    <property type="match status" value="1"/>
</dbReference>
<dbReference type="Gene3D" id="6.10.250.690">
    <property type="match status" value="1"/>
</dbReference>
<dbReference type="GO" id="GO:0006355">
    <property type="term" value="P:regulation of DNA-templated transcription"/>
    <property type="evidence" value="ECO:0007669"/>
    <property type="project" value="InterPro"/>
</dbReference>
<dbReference type="Pfam" id="PF00486">
    <property type="entry name" value="Trans_reg_C"/>
    <property type="match status" value="1"/>
</dbReference>
<gene>
    <name evidence="13" type="ORF">DFP98_13061</name>
</gene>
<name>A0A3D9IG50_9BACL</name>
<evidence type="ECO:0000256" key="2">
    <source>
        <dbReference type="ARBA" id="ARBA00022490"/>
    </source>
</evidence>
<dbReference type="InterPro" id="IPR001867">
    <property type="entry name" value="OmpR/PhoB-type_DNA-bd"/>
</dbReference>
<feature type="modified residue" description="4-aspartylphosphate" evidence="9">
    <location>
        <position position="54"/>
    </location>
</feature>
<evidence type="ECO:0000256" key="4">
    <source>
        <dbReference type="ARBA" id="ARBA00023012"/>
    </source>
</evidence>
<dbReference type="InterPro" id="IPR036388">
    <property type="entry name" value="WH-like_DNA-bd_sf"/>
</dbReference>
<sequence length="234" mass="26139">MSTAQILIVDEERHTRNTLGRYLKKEGFRVLEESHGLSALRRLSNRSFDLIVLDIELPGINGLELCHIIKTASNTPVVFITGKESEQDVIGGFQAGADDFVVKPFSPREVVHRISGILYRTSTQGYRPHKPGPVSPIALPRIGMDPSTRKVTVDGARMELTVKEFELLYYLAANFGMPFSRQQLIRAVWKAAFQNDTRTVDTHVKRLREKMNGASPGSGDIIQTIRGFGYGIVE</sequence>
<dbReference type="PANTHER" id="PTHR48111:SF44">
    <property type="entry name" value="TRANSCRIPTIONAL REGULATORY PROTEIN RESD"/>
    <property type="match status" value="1"/>
</dbReference>
<dbReference type="Gene3D" id="3.40.50.2300">
    <property type="match status" value="1"/>
</dbReference>
<evidence type="ECO:0000256" key="5">
    <source>
        <dbReference type="ARBA" id="ARBA00023015"/>
    </source>
</evidence>
<keyword evidence="2" id="KW-0963">Cytoplasm</keyword>
<evidence type="ECO:0000256" key="6">
    <source>
        <dbReference type="ARBA" id="ARBA00023125"/>
    </source>
</evidence>
<evidence type="ECO:0000259" key="11">
    <source>
        <dbReference type="PROSITE" id="PS50110"/>
    </source>
</evidence>
<dbReference type="GO" id="GO:0032993">
    <property type="term" value="C:protein-DNA complex"/>
    <property type="evidence" value="ECO:0007669"/>
    <property type="project" value="TreeGrafter"/>
</dbReference>
<evidence type="ECO:0000256" key="10">
    <source>
        <dbReference type="PROSITE-ProRule" id="PRU01091"/>
    </source>
</evidence>
<dbReference type="GO" id="GO:0000976">
    <property type="term" value="F:transcription cis-regulatory region binding"/>
    <property type="evidence" value="ECO:0007669"/>
    <property type="project" value="TreeGrafter"/>
</dbReference>
<feature type="domain" description="OmpR/PhoB-type" evidence="12">
    <location>
        <begin position="134"/>
        <end position="234"/>
    </location>
</feature>
<dbReference type="PANTHER" id="PTHR48111">
    <property type="entry name" value="REGULATOR OF RPOS"/>
    <property type="match status" value="1"/>
</dbReference>
<dbReference type="CDD" id="cd00383">
    <property type="entry name" value="trans_reg_C"/>
    <property type="match status" value="1"/>
</dbReference>
<evidence type="ECO:0000313" key="13">
    <source>
        <dbReference type="EMBL" id="RED60539.1"/>
    </source>
</evidence>
<dbReference type="GO" id="GO:0005829">
    <property type="term" value="C:cytosol"/>
    <property type="evidence" value="ECO:0007669"/>
    <property type="project" value="TreeGrafter"/>
</dbReference>
<dbReference type="RefSeq" id="WP_116064186.1">
    <property type="nucleotide sequence ID" value="NZ_QRDZ01000030.1"/>
</dbReference>
<organism evidence="13 14">
    <name type="scientific">Cohnella phaseoli</name>
    <dbReference type="NCBI Taxonomy" id="456490"/>
    <lineage>
        <taxon>Bacteria</taxon>
        <taxon>Bacillati</taxon>
        <taxon>Bacillota</taxon>
        <taxon>Bacilli</taxon>
        <taxon>Bacillales</taxon>
        <taxon>Paenibacillaceae</taxon>
        <taxon>Cohnella</taxon>
    </lineage>
</organism>
<dbReference type="Gene3D" id="1.10.10.10">
    <property type="entry name" value="Winged helix-like DNA-binding domain superfamily/Winged helix DNA-binding domain"/>
    <property type="match status" value="1"/>
</dbReference>
<dbReference type="InterPro" id="IPR011006">
    <property type="entry name" value="CheY-like_superfamily"/>
</dbReference>
<dbReference type="Proteomes" id="UP000256977">
    <property type="component" value="Unassembled WGS sequence"/>
</dbReference>
<comment type="caution">
    <text evidence="13">The sequence shown here is derived from an EMBL/GenBank/DDBJ whole genome shotgun (WGS) entry which is preliminary data.</text>
</comment>
<evidence type="ECO:0000256" key="7">
    <source>
        <dbReference type="ARBA" id="ARBA00023159"/>
    </source>
</evidence>
<keyword evidence="6 10" id="KW-0238">DNA-binding</keyword>
<dbReference type="GO" id="GO:0000156">
    <property type="term" value="F:phosphorelay response regulator activity"/>
    <property type="evidence" value="ECO:0007669"/>
    <property type="project" value="TreeGrafter"/>
</dbReference>
<evidence type="ECO:0000256" key="1">
    <source>
        <dbReference type="ARBA" id="ARBA00004496"/>
    </source>
</evidence>
<dbReference type="FunFam" id="1.10.10.10:FF:000018">
    <property type="entry name" value="DNA-binding response regulator ResD"/>
    <property type="match status" value="1"/>
</dbReference>
<dbReference type="PROSITE" id="PS51755">
    <property type="entry name" value="OMPR_PHOB"/>
    <property type="match status" value="1"/>
</dbReference>
<proteinExistence type="predicted"/>
<dbReference type="InterPro" id="IPR016032">
    <property type="entry name" value="Sig_transdc_resp-reg_C-effctor"/>
</dbReference>
<dbReference type="CDD" id="cd17574">
    <property type="entry name" value="REC_OmpR"/>
    <property type="match status" value="1"/>
</dbReference>
<dbReference type="OrthoDB" id="9790442at2"/>
<dbReference type="AlphaFoldDB" id="A0A3D9IG50"/>
<keyword evidence="4" id="KW-0902">Two-component regulatory system</keyword>
<keyword evidence="14" id="KW-1185">Reference proteome</keyword>
<keyword evidence="3 9" id="KW-0597">Phosphoprotein</keyword>
<keyword evidence="7" id="KW-0010">Activator</keyword>
<feature type="domain" description="Response regulatory" evidence="11">
    <location>
        <begin position="5"/>
        <end position="118"/>
    </location>
</feature>
<dbReference type="SUPFAM" id="SSF52172">
    <property type="entry name" value="CheY-like"/>
    <property type="match status" value="1"/>
</dbReference>
<dbReference type="Pfam" id="PF00072">
    <property type="entry name" value="Response_reg"/>
    <property type="match status" value="1"/>
</dbReference>